<dbReference type="Pfam" id="PF00474">
    <property type="entry name" value="SSF"/>
    <property type="match status" value="1"/>
</dbReference>
<dbReference type="PROSITE" id="PS50283">
    <property type="entry name" value="NA_SOLUT_SYMP_3"/>
    <property type="match status" value="1"/>
</dbReference>
<feature type="transmembrane region" description="Helical" evidence="12">
    <location>
        <begin position="301"/>
        <end position="321"/>
    </location>
</feature>
<dbReference type="InterPro" id="IPR051163">
    <property type="entry name" value="Sodium:Solute_Symporter_SSF"/>
</dbReference>
<sequence length="367" mass="40831">LWRRDFSRRLLTPSAQRWITKKGLALLITVFSPGMLIISAVIGVYISCKGSKSPEEFLMGNRSLKPLPVSLSLITSYITAVSSIGYPGEVYANGLQISTMALGCPLAIIFSSYFLLPVLYSLKLTSINEYIELRFKSKRLRFVIFLLSMAKALAANGIGLYAPTIALSSVTNLSTLNSIFILGIICTLYSSFGGVKAVIWTDVFQFSVIMIGFMTVVGVGCAQNGGLIETLHIASEGGRLEMFNMSLSPFVRHTFFNTMAFGFFYQLRMYSSEQINIQRICAVKSVKNARRDAVRVKHFRILIKDAVKVLTLWLAIGGMLYRRKTNMLPFSVEECPHLNYSSANNSSIQEIVNSTYSSHIEYTNVDT</sequence>
<dbReference type="PANTHER" id="PTHR42985:SF40">
    <property type="entry name" value="LD47995P-RELATED"/>
    <property type="match status" value="1"/>
</dbReference>
<evidence type="ECO:0000256" key="5">
    <source>
        <dbReference type="ARBA" id="ARBA00022692"/>
    </source>
</evidence>
<evidence type="ECO:0000256" key="12">
    <source>
        <dbReference type="SAM" id="Phobius"/>
    </source>
</evidence>
<feature type="transmembrane region" description="Helical" evidence="12">
    <location>
        <begin position="24"/>
        <end position="46"/>
    </location>
</feature>
<gene>
    <name evidence="13" type="ORF">Anas_13751</name>
</gene>
<comment type="similarity">
    <text evidence="2 11">Belongs to the sodium:solute symporter (SSF) (TC 2.A.21) family.</text>
</comment>
<evidence type="ECO:0000256" key="3">
    <source>
        <dbReference type="ARBA" id="ARBA00022448"/>
    </source>
</evidence>
<protein>
    <submittedName>
        <fullName evidence="13">Sodium/iodide cotransporter</fullName>
    </submittedName>
</protein>
<dbReference type="EMBL" id="SEYY01007363">
    <property type="protein sequence ID" value="KAB7502506.1"/>
    <property type="molecule type" value="Genomic_DNA"/>
</dbReference>
<organism evidence="13 14">
    <name type="scientific">Armadillidium nasatum</name>
    <dbReference type="NCBI Taxonomy" id="96803"/>
    <lineage>
        <taxon>Eukaryota</taxon>
        <taxon>Metazoa</taxon>
        <taxon>Ecdysozoa</taxon>
        <taxon>Arthropoda</taxon>
        <taxon>Crustacea</taxon>
        <taxon>Multicrustacea</taxon>
        <taxon>Malacostraca</taxon>
        <taxon>Eumalacostraca</taxon>
        <taxon>Peracarida</taxon>
        <taxon>Isopoda</taxon>
        <taxon>Oniscidea</taxon>
        <taxon>Crinocheta</taxon>
        <taxon>Armadillidiidae</taxon>
        <taxon>Armadillidium</taxon>
    </lineage>
</organism>
<accession>A0A5N5T7C9</accession>
<dbReference type="GO" id="GO:0005886">
    <property type="term" value="C:plasma membrane"/>
    <property type="evidence" value="ECO:0007669"/>
    <property type="project" value="UniProtKB-SubCell"/>
</dbReference>
<dbReference type="Gene3D" id="1.20.1730.10">
    <property type="entry name" value="Sodium/glucose cotransporter"/>
    <property type="match status" value="1"/>
</dbReference>
<feature type="transmembrane region" description="Helical" evidence="12">
    <location>
        <begin position="245"/>
        <end position="265"/>
    </location>
</feature>
<dbReference type="GO" id="GO:0015293">
    <property type="term" value="F:symporter activity"/>
    <property type="evidence" value="ECO:0007669"/>
    <property type="project" value="TreeGrafter"/>
</dbReference>
<evidence type="ECO:0000256" key="7">
    <source>
        <dbReference type="ARBA" id="ARBA00023053"/>
    </source>
</evidence>
<reference evidence="13 14" key="1">
    <citation type="journal article" date="2019" name="PLoS Biol.">
        <title>Sex chromosomes control vertical transmission of feminizing Wolbachia symbionts in an isopod.</title>
        <authorList>
            <person name="Becking T."/>
            <person name="Chebbi M.A."/>
            <person name="Giraud I."/>
            <person name="Moumen B."/>
            <person name="Laverre T."/>
            <person name="Caubet Y."/>
            <person name="Peccoud J."/>
            <person name="Gilbert C."/>
            <person name="Cordaux R."/>
        </authorList>
    </citation>
    <scope>NUCLEOTIDE SEQUENCE [LARGE SCALE GENOMIC DNA]</scope>
    <source>
        <strain evidence="13">ANa2</strain>
        <tissue evidence="13">Whole body excluding digestive tract and cuticle</tissue>
    </source>
</reference>
<feature type="transmembrane region" description="Helical" evidence="12">
    <location>
        <begin position="142"/>
        <end position="162"/>
    </location>
</feature>
<comment type="caution">
    <text evidence="13">The sequence shown here is derived from an EMBL/GenBank/DDBJ whole genome shotgun (WGS) entry which is preliminary data.</text>
</comment>
<evidence type="ECO:0000256" key="2">
    <source>
        <dbReference type="ARBA" id="ARBA00006434"/>
    </source>
</evidence>
<feature type="transmembrane region" description="Helical" evidence="12">
    <location>
        <begin position="174"/>
        <end position="192"/>
    </location>
</feature>
<keyword evidence="6 12" id="KW-1133">Transmembrane helix</keyword>
<keyword evidence="14" id="KW-1185">Reference proteome</keyword>
<dbReference type="InterPro" id="IPR038377">
    <property type="entry name" value="Na/Glc_symporter_sf"/>
</dbReference>
<evidence type="ECO:0000313" key="14">
    <source>
        <dbReference type="Proteomes" id="UP000326759"/>
    </source>
</evidence>
<dbReference type="PANTHER" id="PTHR42985">
    <property type="entry name" value="SODIUM-COUPLED MONOCARBOXYLATE TRANSPORTER"/>
    <property type="match status" value="1"/>
</dbReference>
<keyword evidence="9 12" id="KW-0472">Membrane</keyword>
<evidence type="ECO:0000256" key="4">
    <source>
        <dbReference type="ARBA" id="ARBA00022475"/>
    </source>
</evidence>
<evidence type="ECO:0000313" key="13">
    <source>
        <dbReference type="EMBL" id="KAB7502506.1"/>
    </source>
</evidence>
<dbReference type="Proteomes" id="UP000326759">
    <property type="component" value="Unassembled WGS sequence"/>
</dbReference>
<keyword evidence="3" id="KW-0813">Transport</keyword>
<keyword evidence="4" id="KW-1003">Cell membrane</keyword>
<keyword evidence="8" id="KW-0406">Ion transport</keyword>
<evidence type="ECO:0000256" key="10">
    <source>
        <dbReference type="ARBA" id="ARBA00023201"/>
    </source>
</evidence>
<dbReference type="GO" id="GO:0006814">
    <property type="term" value="P:sodium ion transport"/>
    <property type="evidence" value="ECO:0007669"/>
    <property type="project" value="UniProtKB-KW"/>
</dbReference>
<evidence type="ECO:0000256" key="9">
    <source>
        <dbReference type="ARBA" id="ARBA00023136"/>
    </source>
</evidence>
<evidence type="ECO:0000256" key="8">
    <source>
        <dbReference type="ARBA" id="ARBA00023065"/>
    </source>
</evidence>
<keyword evidence="7" id="KW-0915">Sodium</keyword>
<feature type="non-terminal residue" evidence="13">
    <location>
        <position position="1"/>
    </location>
</feature>
<evidence type="ECO:0000256" key="1">
    <source>
        <dbReference type="ARBA" id="ARBA00004651"/>
    </source>
</evidence>
<keyword evidence="5 12" id="KW-0812">Transmembrane</keyword>
<dbReference type="AlphaFoldDB" id="A0A5N5T7C9"/>
<feature type="transmembrane region" description="Helical" evidence="12">
    <location>
        <begin position="100"/>
        <end position="122"/>
    </location>
</feature>
<evidence type="ECO:0000256" key="6">
    <source>
        <dbReference type="ARBA" id="ARBA00022989"/>
    </source>
</evidence>
<dbReference type="InterPro" id="IPR001734">
    <property type="entry name" value="Na/solute_symporter"/>
</dbReference>
<proteinExistence type="inferred from homology"/>
<evidence type="ECO:0000256" key="11">
    <source>
        <dbReference type="RuleBase" id="RU362091"/>
    </source>
</evidence>
<keyword evidence="10" id="KW-0739">Sodium transport</keyword>
<dbReference type="OrthoDB" id="6132759at2759"/>
<name>A0A5N5T7C9_9CRUS</name>
<feature type="transmembrane region" description="Helical" evidence="12">
    <location>
        <begin position="204"/>
        <end position="225"/>
    </location>
</feature>
<comment type="subcellular location">
    <subcellularLocation>
        <location evidence="1">Cell membrane</location>
        <topology evidence="1">Multi-pass membrane protein</topology>
    </subcellularLocation>
</comment>